<dbReference type="Pfam" id="PF07052">
    <property type="entry name" value="Hep_59"/>
    <property type="match status" value="1"/>
</dbReference>
<dbReference type="InterPro" id="IPR010756">
    <property type="entry name" value="Tls1-like"/>
</dbReference>
<gene>
    <name evidence="5" type="ORF">RirG_113910</name>
</gene>
<comment type="subcellular location">
    <subcellularLocation>
        <location evidence="1">Nucleus</location>
    </subcellularLocation>
</comment>
<proteinExistence type="inferred from homology"/>
<dbReference type="PANTHER" id="PTHR13486">
    <property type="entry name" value="TELOMERE LENGTH AND SILENCING PROTEIN 1 TLS1 FAMILY MEMBER"/>
    <property type="match status" value="1"/>
</dbReference>
<accession>A0A015KIT6</accession>
<evidence type="ECO:0000313" key="6">
    <source>
        <dbReference type="Proteomes" id="UP000022910"/>
    </source>
</evidence>
<reference evidence="5 6" key="1">
    <citation type="submission" date="2014-02" db="EMBL/GenBank/DDBJ databases">
        <title>Single nucleus genome sequencing reveals high similarity among nuclei of an endomycorrhizal fungus.</title>
        <authorList>
            <person name="Lin K."/>
            <person name="Geurts R."/>
            <person name="Zhang Z."/>
            <person name="Limpens E."/>
            <person name="Saunders D.G."/>
            <person name="Mu D."/>
            <person name="Pang E."/>
            <person name="Cao H."/>
            <person name="Cha H."/>
            <person name="Lin T."/>
            <person name="Zhou Q."/>
            <person name="Shang Y."/>
            <person name="Li Y."/>
            <person name="Ivanov S."/>
            <person name="Sharma T."/>
            <person name="Velzen R.V."/>
            <person name="Ruijter N.D."/>
            <person name="Aanen D.K."/>
            <person name="Win J."/>
            <person name="Kamoun S."/>
            <person name="Bisseling T."/>
            <person name="Huang S."/>
        </authorList>
    </citation>
    <scope>NUCLEOTIDE SEQUENCE [LARGE SCALE GENOMIC DNA]</scope>
    <source>
        <strain evidence="6">DAOM197198w</strain>
    </source>
</reference>
<keyword evidence="6" id="KW-1185">Reference proteome</keyword>
<evidence type="ECO:0008006" key="7">
    <source>
        <dbReference type="Google" id="ProtNLM"/>
    </source>
</evidence>
<evidence type="ECO:0000256" key="1">
    <source>
        <dbReference type="ARBA" id="ARBA00004123"/>
    </source>
</evidence>
<feature type="compositionally biased region" description="Polar residues" evidence="4">
    <location>
        <begin position="258"/>
        <end position="267"/>
    </location>
</feature>
<keyword evidence="3" id="KW-0539">Nucleus</keyword>
<feature type="region of interest" description="Disordered" evidence="4">
    <location>
        <begin position="132"/>
        <end position="179"/>
    </location>
</feature>
<comment type="similarity">
    <text evidence="2">Belongs to the TLS1 family.</text>
</comment>
<dbReference type="PANTHER" id="PTHR13486:SF2">
    <property type="entry name" value="SPLICING FACTOR C9ORF78"/>
    <property type="match status" value="1"/>
</dbReference>
<feature type="compositionally biased region" description="Polar residues" evidence="4">
    <location>
        <begin position="233"/>
        <end position="243"/>
    </location>
</feature>
<feature type="region of interest" description="Disordered" evidence="4">
    <location>
        <begin position="215"/>
        <end position="290"/>
    </location>
</feature>
<feature type="region of interest" description="Disordered" evidence="4">
    <location>
        <begin position="1"/>
        <end position="29"/>
    </location>
</feature>
<evidence type="ECO:0000313" key="5">
    <source>
        <dbReference type="EMBL" id="EXX67489.1"/>
    </source>
</evidence>
<dbReference type="EMBL" id="JEMT01017717">
    <property type="protein sequence ID" value="EXX67489.1"/>
    <property type="molecule type" value="Genomic_DNA"/>
</dbReference>
<dbReference type="GO" id="GO:0000398">
    <property type="term" value="P:mRNA splicing, via spliceosome"/>
    <property type="evidence" value="ECO:0007669"/>
    <property type="project" value="TreeGrafter"/>
</dbReference>
<dbReference type="GO" id="GO:0005681">
    <property type="term" value="C:spliceosomal complex"/>
    <property type="evidence" value="ECO:0007669"/>
    <property type="project" value="TreeGrafter"/>
</dbReference>
<dbReference type="OrthoDB" id="5627at2759"/>
<evidence type="ECO:0000256" key="3">
    <source>
        <dbReference type="ARBA" id="ARBA00023242"/>
    </source>
</evidence>
<feature type="compositionally biased region" description="Basic and acidic residues" evidence="4">
    <location>
        <begin position="215"/>
        <end position="232"/>
    </location>
</feature>
<feature type="compositionally biased region" description="Basic residues" evidence="4">
    <location>
        <begin position="1"/>
        <end position="13"/>
    </location>
</feature>
<evidence type="ECO:0000256" key="4">
    <source>
        <dbReference type="SAM" id="MobiDB-lite"/>
    </source>
</evidence>
<protein>
    <recommendedName>
        <fullName evidence="7">Hepatocellular carcinoma-associated antigen 59-domain-containing protein</fullName>
    </recommendedName>
</protein>
<dbReference type="HOGENOM" id="CLU_053736_0_0_1"/>
<dbReference type="AlphaFoldDB" id="A0A015KIT6"/>
<feature type="compositionally biased region" description="Basic and acidic residues" evidence="4">
    <location>
        <begin position="60"/>
        <end position="70"/>
    </location>
</feature>
<dbReference type="Proteomes" id="UP000022910">
    <property type="component" value="Unassembled WGS sequence"/>
</dbReference>
<sequence length="290" mass="33939">MSTKNRNYRKKTKTLSDEELAEDQKTPKSIVKDENLEDISETIEELIELRKYRKRPQGIDAEKLSKGETKAKKKKKDDKIAASDLDELDEIGENEKDDEDEEEVQKKKIMLDSFTKQTNALDVDKHMMAYIEEEMRKRRGKKSDAKNEHEDEEPSKPLNPQDELFQAPDHLRVESKPISEGNVQLSTTMLTAIPEVDLGIDVRLKNIEETEKAKRKLLEQRHQKPKDEKDTFEGSNFSATNRFYRTRPTVSDHERTNNDQPNQNSHKTGQRREMATDDLVAERFKKRLRR</sequence>
<dbReference type="STRING" id="1432141.A0A015KIT6"/>
<feature type="compositionally biased region" description="Basic and acidic residues" evidence="4">
    <location>
        <begin position="270"/>
        <end position="283"/>
    </location>
</feature>
<feature type="region of interest" description="Disordered" evidence="4">
    <location>
        <begin position="52"/>
        <end position="110"/>
    </location>
</feature>
<feature type="compositionally biased region" description="Acidic residues" evidence="4">
    <location>
        <begin position="84"/>
        <end position="103"/>
    </location>
</feature>
<organism evidence="5 6">
    <name type="scientific">Rhizophagus irregularis (strain DAOM 197198w)</name>
    <name type="common">Glomus intraradices</name>
    <dbReference type="NCBI Taxonomy" id="1432141"/>
    <lineage>
        <taxon>Eukaryota</taxon>
        <taxon>Fungi</taxon>
        <taxon>Fungi incertae sedis</taxon>
        <taxon>Mucoromycota</taxon>
        <taxon>Glomeromycotina</taxon>
        <taxon>Glomeromycetes</taxon>
        <taxon>Glomerales</taxon>
        <taxon>Glomeraceae</taxon>
        <taxon>Rhizophagus</taxon>
    </lineage>
</organism>
<name>A0A015KIT6_RHIIW</name>
<comment type="caution">
    <text evidence="5">The sequence shown here is derived from an EMBL/GenBank/DDBJ whole genome shotgun (WGS) entry which is preliminary data.</text>
</comment>
<evidence type="ECO:0000256" key="2">
    <source>
        <dbReference type="ARBA" id="ARBA00007643"/>
    </source>
</evidence>
<dbReference type="OMA" id="NIKTGGM"/>